<dbReference type="GO" id="GO:0003700">
    <property type="term" value="F:DNA-binding transcription factor activity"/>
    <property type="evidence" value="ECO:0007669"/>
    <property type="project" value="InterPro"/>
</dbReference>
<dbReference type="InterPro" id="IPR032687">
    <property type="entry name" value="AraC-type_N"/>
</dbReference>
<keyword evidence="2" id="KW-0238">DNA-binding</keyword>
<keyword evidence="6" id="KW-1185">Reference proteome</keyword>
<accession>A0A2S6A5Q1</accession>
<sequence length="337" mass="37248">MPPPSTAFTLPIGRVHAIVDLARRRGWDTGELLAEAGIAPQLLNQGRARVTVGQAVHLVQQLWRSTDDELLGLGRHPMPRGTFRLVCFALLGSRDLATALLRFRMFQKALPGFPPLQLSTDAREARIAFDLSDIRHPHSLIIDTMLMVVYRFLDWSVGGSLRLLRVEVPYPPNDLDDYDLIFDAPVRFSAPHPALVFDAALLTAPLVRDEDDLLRFLRNAPEAVIGRGDDSVSTAAQVRRILERGGPRHWPGVEQIAGELSVSPATLRRKLSEEHTSPSRIREQILRDAAIAALVRGETVTAISRRLGFSEPSAFSRAFRRWTGSSPGSYRGPAAAP</sequence>
<dbReference type="Pfam" id="PF12625">
    <property type="entry name" value="Arabinose_bd"/>
    <property type="match status" value="1"/>
</dbReference>
<keyword evidence="1" id="KW-0805">Transcription regulation</keyword>
<dbReference type="AlphaFoldDB" id="A0A2S6A5Q1"/>
<keyword evidence="3" id="KW-0804">Transcription</keyword>
<dbReference type="GO" id="GO:0000976">
    <property type="term" value="F:transcription cis-regulatory region binding"/>
    <property type="evidence" value="ECO:0007669"/>
    <property type="project" value="TreeGrafter"/>
</dbReference>
<dbReference type="SUPFAM" id="SSF46689">
    <property type="entry name" value="Homeodomain-like"/>
    <property type="match status" value="1"/>
</dbReference>
<dbReference type="RefSeq" id="WP_063910736.1">
    <property type="nucleotide sequence ID" value="NZ_PSZD01000009.1"/>
</dbReference>
<dbReference type="Pfam" id="PF12833">
    <property type="entry name" value="HTH_18"/>
    <property type="match status" value="1"/>
</dbReference>
<protein>
    <submittedName>
        <fullName evidence="5">AraC family transcriptional regulator</fullName>
    </submittedName>
</protein>
<evidence type="ECO:0000256" key="3">
    <source>
        <dbReference type="ARBA" id="ARBA00023163"/>
    </source>
</evidence>
<feature type="domain" description="HTH araC/xylS-type" evidence="4">
    <location>
        <begin position="236"/>
        <end position="333"/>
    </location>
</feature>
<dbReference type="PANTHER" id="PTHR47894">
    <property type="entry name" value="HTH-TYPE TRANSCRIPTIONAL REGULATOR GADX"/>
    <property type="match status" value="1"/>
</dbReference>
<dbReference type="GO" id="GO:0005829">
    <property type="term" value="C:cytosol"/>
    <property type="evidence" value="ECO:0007669"/>
    <property type="project" value="TreeGrafter"/>
</dbReference>
<dbReference type="InterPro" id="IPR018060">
    <property type="entry name" value="HTH_AraC"/>
</dbReference>
<reference evidence="5 6" key="1">
    <citation type="submission" date="2018-02" db="EMBL/GenBank/DDBJ databases">
        <title>8 Nocardia nova and 1 Nocardia cyriacigeorgica strain used for evolution to TMP-SMX.</title>
        <authorList>
            <person name="Mehta H."/>
            <person name="Weng J."/>
            <person name="Shamoo Y."/>
        </authorList>
    </citation>
    <scope>NUCLEOTIDE SEQUENCE [LARGE SCALE GENOMIC DNA]</scope>
    <source>
        <strain evidence="5 6">BAA2227</strain>
    </source>
</reference>
<evidence type="ECO:0000259" key="4">
    <source>
        <dbReference type="PROSITE" id="PS01124"/>
    </source>
</evidence>
<dbReference type="InterPro" id="IPR009057">
    <property type="entry name" value="Homeodomain-like_sf"/>
</dbReference>
<name>A0A2S6A5Q1_9NOCA</name>
<dbReference type="Proteomes" id="UP000238356">
    <property type="component" value="Unassembled WGS sequence"/>
</dbReference>
<comment type="caution">
    <text evidence="5">The sequence shown here is derived from an EMBL/GenBank/DDBJ whole genome shotgun (WGS) entry which is preliminary data.</text>
</comment>
<evidence type="ECO:0000256" key="1">
    <source>
        <dbReference type="ARBA" id="ARBA00023015"/>
    </source>
</evidence>
<dbReference type="SMART" id="SM00342">
    <property type="entry name" value="HTH_ARAC"/>
    <property type="match status" value="1"/>
</dbReference>
<organism evidence="5 6">
    <name type="scientific">Nocardia nova</name>
    <dbReference type="NCBI Taxonomy" id="37330"/>
    <lineage>
        <taxon>Bacteria</taxon>
        <taxon>Bacillati</taxon>
        <taxon>Actinomycetota</taxon>
        <taxon>Actinomycetes</taxon>
        <taxon>Mycobacteriales</taxon>
        <taxon>Nocardiaceae</taxon>
        <taxon>Nocardia</taxon>
    </lineage>
</organism>
<evidence type="ECO:0000256" key="2">
    <source>
        <dbReference type="ARBA" id="ARBA00023125"/>
    </source>
</evidence>
<dbReference type="InterPro" id="IPR020449">
    <property type="entry name" value="Tscrpt_reg_AraC-type_HTH"/>
</dbReference>
<dbReference type="PANTHER" id="PTHR47894:SF1">
    <property type="entry name" value="HTH-TYPE TRANSCRIPTIONAL REGULATOR VQSM"/>
    <property type="match status" value="1"/>
</dbReference>
<dbReference type="PRINTS" id="PR00032">
    <property type="entry name" value="HTHARAC"/>
</dbReference>
<dbReference type="Gene3D" id="1.10.10.60">
    <property type="entry name" value="Homeodomain-like"/>
    <property type="match status" value="1"/>
</dbReference>
<dbReference type="PROSITE" id="PS01124">
    <property type="entry name" value="HTH_ARAC_FAMILY_2"/>
    <property type="match status" value="1"/>
</dbReference>
<evidence type="ECO:0000313" key="5">
    <source>
        <dbReference type="EMBL" id="PPJ27690.1"/>
    </source>
</evidence>
<dbReference type="EMBL" id="PSZD01000009">
    <property type="protein sequence ID" value="PPJ27690.1"/>
    <property type="molecule type" value="Genomic_DNA"/>
</dbReference>
<evidence type="ECO:0000313" key="6">
    <source>
        <dbReference type="Proteomes" id="UP000238356"/>
    </source>
</evidence>
<proteinExistence type="predicted"/>
<gene>
    <name evidence="5" type="ORF">C5F51_16845</name>
</gene>